<evidence type="ECO:0000313" key="4">
    <source>
        <dbReference type="EMBL" id="AHH16904.1"/>
    </source>
</evidence>
<dbReference type="Proteomes" id="UP000019150">
    <property type="component" value="Chromosome"/>
</dbReference>
<dbReference type="Pfam" id="PF14016">
    <property type="entry name" value="DUF4232"/>
    <property type="match status" value="1"/>
</dbReference>
<evidence type="ECO:0000256" key="2">
    <source>
        <dbReference type="SAM" id="SignalP"/>
    </source>
</evidence>
<evidence type="ECO:0000313" key="5">
    <source>
        <dbReference type="Proteomes" id="UP000019150"/>
    </source>
</evidence>
<name>W5TCL4_9NOCA</name>
<dbReference type="OrthoDB" id="3480105at2"/>
<feature type="chain" id="PRO_5004872088" description="DUF4232 domain-containing protein" evidence="2">
    <location>
        <begin position="30"/>
        <end position="168"/>
    </location>
</feature>
<dbReference type="eggNOG" id="ENOG50348NM">
    <property type="taxonomic scope" value="Bacteria"/>
</dbReference>
<organism evidence="4 5">
    <name type="scientific">Nocardia nova SH22a</name>
    <dbReference type="NCBI Taxonomy" id="1415166"/>
    <lineage>
        <taxon>Bacteria</taxon>
        <taxon>Bacillati</taxon>
        <taxon>Actinomycetota</taxon>
        <taxon>Actinomycetes</taxon>
        <taxon>Mycobacteriales</taxon>
        <taxon>Nocardiaceae</taxon>
        <taxon>Nocardia</taxon>
    </lineage>
</organism>
<evidence type="ECO:0000256" key="1">
    <source>
        <dbReference type="SAM" id="MobiDB-lite"/>
    </source>
</evidence>
<evidence type="ECO:0000259" key="3">
    <source>
        <dbReference type="Pfam" id="PF14016"/>
    </source>
</evidence>
<protein>
    <recommendedName>
        <fullName evidence="3">DUF4232 domain-containing protein</fullName>
    </recommendedName>
</protein>
<feature type="region of interest" description="Disordered" evidence="1">
    <location>
        <begin position="147"/>
        <end position="168"/>
    </location>
</feature>
<dbReference type="KEGG" id="nno:NONO_c21060"/>
<gene>
    <name evidence="4" type="ORF">NONO_c21060</name>
</gene>
<keyword evidence="5" id="KW-1185">Reference proteome</keyword>
<dbReference type="AlphaFoldDB" id="W5TCL4"/>
<reference evidence="4 5" key="1">
    <citation type="journal article" date="2014" name="Appl. Environ. Microbiol.">
        <title>Insights into the Microbial Degradation of Rubber and Gutta-Percha by Analysis of the Complete Genome of Nocardia nova SH22a.</title>
        <authorList>
            <person name="Luo Q."/>
            <person name="Hiessl S."/>
            <person name="Poehlein A."/>
            <person name="Daniel R."/>
            <person name="Steinbuchel A."/>
        </authorList>
    </citation>
    <scope>NUCLEOTIDE SEQUENCE [LARGE SCALE GENOMIC DNA]</scope>
    <source>
        <strain evidence="4">SH22a</strain>
    </source>
</reference>
<keyword evidence="2" id="KW-0732">Signal</keyword>
<dbReference type="HOGENOM" id="CLU_1584771_0_0_11"/>
<accession>W5TCL4</accession>
<sequence length="168" mass="17182">MMMIKRTLAVAAVAVPAMFAVPAIGSAQAPVCSANMVNATTQQDGAPSPDGQNKLRIVLTNTSAQSCLVQGYPGVDLTGPDDPAFGPTYSLPRQETGFAPVEVAPGAAVASELTYLSGGPQGWTPTTIVVTPPDSTTQLQVPWPQAGSVSRQDAATHPGTFIGPLRPA</sequence>
<proteinExistence type="predicted"/>
<dbReference type="InterPro" id="IPR025326">
    <property type="entry name" value="DUF4232"/>
</dbReference>
<feature type="signal peptide" evidence="2">
    <location>
        <begin position="1"/>
        <end position="29"/>
    </location>
</feature>
<dbReference type="EMBL" id="CP006850">
    <property type="protein sequence ID" value="AHH16904.1"/>
    <property type="molecule type" value="Genomic_DNA"/>
</dbReference>
<feature type="domain" description="DUF4232" evidence="3">
    <location>
        <begin position="32"/>
        <end position="151"/>
    </location>
</feature>
<dbReference type="PATRIC" id="fig|1415166.3.peg.2135"/>